<dbReference type="GO" id="GO:0031012">
    <property type="term" value="C:extracellular matrix"/>
    <property type="evidence" value="ECO:0007669"/>
    <property type="project" value="TreeGrafter"/>
</dbReference>
<dbReference type="EMBL" id="LSMT01000544">
    <property type="protein sequence ID" value="PFX16473.1"/>
    <property type="molecule type" value="Genomic_DNA"/>
</dbReference>
<dbReference type="Gene3D" id="3.30.750.130">
    <property type="match status" value="1"/>
</dbReference>
<dbReference type="PANTHER" id="PTHR24023">
    <property type="entry name" value="COLLAGEN ALPHA"/>
    <property type="match status" value="1"/>
</dbReference>
<name>A0A2B4RI43_STYPI</name>
<dbReference type="OrthoDB" id="5974035at2759"/>
<gene>
    <name evidence="3" type="primary">colec11</name>
    <name evidence="3" type="ORF">AWC38_SpisGene19257</name>
</gene>
<feature type="compositionally biased region" description="Basic residues" evidence="1">
    <location>
        <begin position="290"/>
        <end position="308"/>
    </location>
</feature>
<dbReference type="AlphaFoldDB" id="A0A2B4RI43"/>
<organism evidence="3 4">
    <name type="scientific">Stylophora pistillata</name>
    <name type="common">Smooth cauliflower coral</name>
    <dbReference type="NCBI Taxonomy" id="50429"/>
    <lineage>
        <taxon>Eukaryota</taxon>
        <taxon>Metazoa</taxon>
        <taxon>Cnidaria</taxon>
        <taxon>Anthozoa</taxon>
        <taxon>Hexacorallia</taxon>
        <taxon>Scleractinia</taxon>
        <taxon>Astrocoeniina</taxon>
        <taxon>Pocilloporidae</taxon>
        <taxon>Stylophora</taxon>
    </lineage>
</organism>
<dbReference type="GO" id="GO:0030198">
    <property type="term" value="P:extracellular matrix organization"/>
    <property type="evidence" value="ECO:0007669"/>
    <property type="project" value="TreeGrafter"/>
</dbReference>
<accession>A0A2B4RI43</accession>
<dbReference type="GO" id="GO:0005615">
    <property type="term" value="C:extracellular space"/>
    <property type="evidence" value="ECO:0007669"/>
    <property type="project" value="TreeGrafter"/>
</dbReference>
<dbReference type="Proteomes" id="UP000225706">
    <property type="component" value="Unassembled WGS sequence"/>
</dbReference>
<evidence type="ECO:0000313" key="4">
    <source>
        <dbReference type="Proteomes" id="UP000225706"/>
    </source>
</evidence>
<feature type="domain" description="PHR" evidence="2">
    <location>
        <begin position="79"/>
        <end position="163"/>
    </location>
</feature>
<sequence>MMLKGHTYRSFKFTPGTLECREACLADDRCQSYNVVMFIAICELNNRTKEVRPEDFVKDEDRYYMAKGPKRDYECWRSRSKSPSGSWNHNPGYIDAIDFQTSSDVTLLGYRLWGVYSGSTTFQVSIRLYRGSSLIAEKTGSYYTTSSVKTFEVRFSSGISLRAVPLGSTRELPARSCQEIKASEGGQAVSGNYWLDSTRSGNSILARCDMRTEVVDETPPSMVSKQQVTSLVARNRRQASGNTSKAVTIDDVRSEITLHFEELINTKDCNSTKLLCLVGPPGMPGARGAKGSRGRRGKKGFKGAKGKRGTQGDASLPGTPGPIELTGPTGPKGVKGDRGEQGPKGIQDYREIPENRHLLRKPCYLPPLRRKMKEGVRASFVRLTGIRLQKSNGESRTVEL</sequence>
<protein>
    <submittedName>
        <fullName evidence="3">Collectin-11</fullName>
    </submittedName>
</protein>
<dbReference type="InterPro" id="IPR050149">
    <property type="entry name" value="Collagen_superfamily"/>
</dbReference>
<evidence type="ECO:0000259" key="2">
    <source>
        <dbReference type="Pfam" id="PF08005"/>
    </source>
</evidence>
<reference evidence="4" key="1">
    <citation type="journal article" date="2017" name="bioRxiv">
        <title>Comparative analysis of the genomes of Stylophora pistillata and Acropora digitifera provides evidence for extensive differences between species of corals.</title>
        <authorList>
            <person name="Voolstra C.R."/>
            <person name="Li Y."/>
            <person name="Liew Y.J."/>
            <person name="Baumgarten S."/>
            <person name="Zoccola D."/>
            <person name="Flot J.-F."/>
            <person name="Tambutte S."/>
            <person name="Allemand D."/>
            <person name="Aranda M."/>
        </authorList>
    </citation>
    <scope>NUCLEOTIDE SEQUENCE [LARGE SCALE GENOMIC DNA]</scope>
</reference>
<dbReference type="Pfam" id="PF08005">
    <property type="entry name" value="PHR"/>
    <property type="match status" value="1"/>
</dbReference>
<feature type="compositionally biased region" description="Basic and acidic residues" evidence="1">
    <location>
        <begin position="334"/>
        <end position="346"/>
    </location>
</feature>
<dbReference type="Gene3D" id="2.60.120.820">
    <property type="entry name" value="PHR domain"/>
    <property type="match status" value="1"/>
</dbReference>
<dbReference type="InterPro" id="IPR038648">
    <property type="entry name" value="PHR_sf"/>
</dbReference>
<dbReference type="PANTHER" id="PTHR24023:SF1082">
    <property type="entry name" value="COLLAGEN TRIPLE HELIX REPEAT"/>
    <property type="match status" value="1"/>
</dbReference>
<dbReference type="GO" id="GO:0030020">
    <property type="term" value="F:extracellular matrix structural constituent conferring tensile strength"/>
    <property type="evidence" value="ECO:0007669"/>
    <property type="project" value="TreeGrafter"/>
</dbReference>
<proteinExistence type="predicted"/>
<dbReference type="InterPro" id="IPR012983">
    <property type="entry name" value="PHR"/>
</dbReference>
<feature type="region of interest" description="Disordered" evidence="1">
    <location>
        <begin position="282"/>
        <end position="346"/>
    </location>
</feature>
<keyword evidence="4" id="KW-1185">Reference proteome</keyword>
<evidence type="ECO:0000313" key="3">
    <source>
        <dbReference type="EMBL" id="PFX16473.1"/>
    </source>
</evidence>
<evidence type="ECO:0000256" key="1">
    <source>
        <dbReference type="SAM" id="MobiDB-lite"/>
    </source>
</evidence>
<comment type="caution">
    <text evidence="3">The sequence shown here is derived from an EMBL/GenBank/DDBJ whole genome shotgun (WGS) entry which is preliminary data.</text>
</comment>